<accession>A0ABQ8S9G6</accession>
<dbReference type="Proteomes" id="UP001148838">
    <property type="component" value="Unassembled WGS sequence"/>
</dbReference>
<dbReference type="EMBL" id="JAJSOF020000033">
    <property type="protein sequence ID" value="KAJ4430357.1"/>
    <property type="molecule type" value="Genomic_DNA"/>
</dbReference>
<name>A0ABQ8S9G6_PERAM</name>
<organism evidence="1 2">
    <name type="scientific">Periplaneta americana</name>
    <name type="common">American cockroach</name>
    <name type="synonym">Blatta americana</name>
    <dbReference type="NCBI Taxonomy" id="6978"/>
    <lineage>
        <taxon>Eukaryota</taxon>
        <taxon>Metazoa</taxon>
        <taxon>Ecdysozoa</taxon>
        <taxon>Arthropoda</taxon>
        <taxon>Hexapoda</taxon>
        <taxon>Insecta</taxon>
        <taxon>Pterygota</taxon>
        <taxon>Neoptera</taxon>
        <taxon>Polyneoptera</taxon>
        <taxon>Dictyoptera</taxon>
        <taxon>Blattodea</taxon>
        <taxon>Blattoidea</taxon>
        <taxon>Blattidae</taxon>
        <taxon>Blattinae</taxon>
        <taxon>Periplaneta</taxon>
    </lineage>
</organism>
<gene>
    <name evidence="1" type="ORF">ANN_22573</name>
</gene>
<sequence length="75" mass="7950">MAGSCEGGNEPAGSLKAIWKLTAVEECGYACASNVFINGECVLAASLQVSKFITIIKTDLGYAFGNILQEIYRTV</sequence>
<protein>
    <submittedName>
        <fullName evidence="1">Uncharacterized protein</fullName>
    </submittedName>
</protein>
<evidence type="ECO:0000313" key="2">
    <source>
        <dbReference type="Proteomes" id="UP001148838"/>
    </source>
</evidence>
<evidence type="ECO:0000313" key="1">
    <source>
        <dbReference type="EMBL" id="KAJ4430357.1"/>
    </source>
</evidence>
<comment type="caution">
    <text evidence="1">The sequence shown here is derived from an EMBL/GenBank/DDBJ whole genome shotgun (WGS) entry which is preliminary data.</text>
</comment>
<proteinExistence type="predicted"/>
<reference evidence="1 2" key="1">
    <citation type="journal article" date="2022" name="Allergy">
        <title>Genome assembly and annotation of Periplaneta americana reveal a comprehensive cockroach allergen profile.</title>
        <authorList>
            <person name="Wang L."/>
            <person name="Xiong Q."/>
            <person name="Saelim N."/>
            <person name="Wang L."/>
            <person name="Nong W."/>
            <person name="Wan A.T."/>
            <person name="Shi M."/>
            <person name="Liu X."/>
            <person name="Cao Q."/>
            <person name="Hui J.H.L."/>
            <person name="Sookrung N."/>
            <person name="Leung T.F."/>
            <person name="Tungtrongchitr A."/>
            <person name="Tsui S.K.W."/>
        </authorList>
    </citation>
    <scope>NUCLEOTIDE SEQUENCE [LARGE SCALE GENOMIC DNA]</scope>
    <source>
        <strain evidence="1">PWHHKU_190912</strain>
    </source>
</reference>
<keyword evidence="2" id="KW-1185">Reference proteome</keyword>